<accession>A0A1U7D857</accession>
<name>A0A1U7D857_9RHOB</name>
<gene>
    <name evidence="2" type="ORF">Ga0080559_TMP3502</name>
</gene>
<evidence type="ECO:0000313" key="3">
    <source>
        <dbReference type="Proteomes" id="UP000186559"/>
    </source>
</evidence>
<feature type="signal peptide" evidence="1">
    <location>
        <begin position="1"/>
        <end position="16"/>
    </location>
</feature>
<dbReference type="KEGG" id="tpro:Ga0080559_TMP3502"/>
<dbReference type="Proteomes" id="UP000186559">
    <property type="component" value="Chromosome"/>
</dbReference>
<keyword evidence="1" id="KW-0732">Signal</keyword>
<dbReference type="InterPro" id="IPR046579">
    <property type="entry name" value="DUF6639"/>
</dbReference>
<reference evidence="2 3" key="1">
    <citation type="submission" date="2016-03" db="EMBL/GenBank/DDBJ databases">
        <title>Deep-sea bacteria in the southern Pacific.</title>
        <authorList>
            <person name="Tang K."/>
        </authorList>
    </citation>
    <scope>NUCLEOTIDE SEQUENCE [LARGE SCALE GENOMIC DNA]</scope>
    <source>
        <strain evidence="2 3">JLT2016</strain>
    </source>
</reference>
<organism evidence="2 3">
    <name type="scientific">Salipiger profundus</name>
    <dbReference type="NCBI Taxonomy" id="1229727"/>
    <lineage>
        <taxon>Bacteria</taxon>
        <taxon>Pseudomonadati</taxon>
        <taxon>Pseudomonadota</taxon>
        <taxon>Alphaproteobacteria</taxon>
        <taxon>Rhodobacterales</taxon>
        <taxon>Roseobacteraceae</taxon>
        <taxon>Salipiger</taxon>
    </lineage>
</organism>
<feature type="chain" id="PRO_5010561933" evidence="1">
    <location>
        <begin position="17"/>
        <end position="217"/>
    </location>
</feature>
<dbReference type="EMBL" id="CP014796">
    <property type="protein sequence ID" value="APX24298.1"/>
    <property type="molecule type" value="Genomic_DNA"/>
</dbReference>
<dbReference type="STRING" id="1229727.Ga0080559_TMP3502"/>
<dbReference type="AlphaFoldDB" id="A0A1U7D857"/>
<dbReference type="OrthoDB" id="7830139at2"/>
<dbReference type="Pfam" id="PF20344">
    <property type="entry name" value="DUF6639"/>
    <property type="match status" value="1"/>
</dbReference>
<sequence precursor="true">MRFLCVLLLGTSVARAELLCPGTEITVSGADPATEARVCAIVEDAAPGLAACGLPLETPLSLTLVDDLPQGCLGLYHCGEGRIEILSPDLLTQRRLPGSLFAAVPGAPYFDSIVVHELAHAAHDALPCPSGVCLATSEYLAYNMQIMSLAPEDRAHVEAVIDMGERVSHDEISAMVLFFSPDTFASRAWAHLNQRDDPCAYLRHVAKGDFTFDRAGP</sequence>
<evidence type="ECO:0000256" key="1">
    <source>
        <dbReference type="SAM" id="SignalP"/>
    </source>
</evidence>
<proteinExistence type="predicted"/>
<keyword evidence="3" id="KW-1185">Reference proteome</keyword>
<evidence type="ECO:0000313" key="2">
    <source>
        <dbReference type="EMBL" id="APX24298.1"/>
    </source>
</evidence>
<dbReference type="RefSeq" id="WP_076624193.1">
    <property type="nucleotide sequence ID" value="NZ_BMEW01000001.1"/>
</dbReference>
<protein>
    <submittedName>
        <fullName evidence="2">Uncharacterized protein</fullName>
    </submittedName>
</protein>